<reference evidence="1 2" key="1">
    <citation type="submission" date="2019-05" db="EMBL/GenBank/DDBJ databases">
        <title>Another draft genome of Portunus trituberculatus and its Hox gene families provides insights of decapod evolution.</title>
        <authorList>
            <person name="Jeong J.-H."/>
            <person name="Song I."/>
            <person name="Kim S."/>
            <person name="Choi T."/>
            <person name="Kim D."/>
            <person name="Ryu S."/>
            <person name="Kim W."/>
        </authorList>
    </citation>
    <scope>NUCLEOTIDE SEQUENCE [LARGE SCALE GENOMIC DNA]</scope>
    <source>
        <tissue evidence="1">Muscle</tissue>
    </source>
</reference>
<sequence length="184" mass="20028">MLSLPTSVSDLLAGVFCKAYLGCRQRVLLLGGLRRTGGHGGGRQGSLSPQHTNRNTSTVLNPFPSHSCSHLVHILKFLSALVTLSHPRTPHRYALEVSFKPILLIHRSLFLLKLPSPSPRIPHLFLSLVNHRTPAASQLRLMSIKNVIFSAAFPASLSSCTVRSHHSSPHTSRGFPNAVIKGNV</sequence>
<name>A0A5B7CRX7_PORTR</name>
<accession>A0A5B7CRX7</accession>
<evidence type="ECO:0000313" key="1">
    <source>
        <dbReference type="EMBL" id="MPC12482.1"/>
    </source>
</evidence>
<evidence type="ECO:0000313" key="2">
    <source>
        <dbReference type="Proteomes" id="UP000324222"/>
    </source>
</evidence>
<protein>
    <submittedName>
        <fullName evidence="1">Uncharacterized protein</fullName>
    </submittedName>
</protein>
<gene>
    <name evidence="1" type="ORF">E2C01_005181</name>
</gene>
<organism evidence="1 2">
    <name type="scientific">Portunus trituberculatus</name>
    <name type="common">Swimming crab</name>
    <name type="synonym">Neptunus trituberculatus</name>
    <dbReference type="NCBI Taxonomy" id="210409"/>
    <lineage>
        <taxon>Eukaryota</taxon>
        <taxon>Metazoa</taxon>
        <taxon>Ecdysozoa</taxon>
        <taxon>Arthropoda</taxon>
        <taxon>Crustacea</taxon>
        <taxon>Multicrustacea</taxon>
        <taxon>Malacostraca</taxon>
        <taxon>Eumalacostraca</taxon>
        <taxon>Eucarida</taxon>
        <taxon>Decapoda</taxon>
        <taxon>Pleocyemata</taxon>
        <taxon>Brachyura</taxon>
        <taxon>Eubrachyura</taxon>
        <taxon>Portunoidea</taxon>
        <taxon>Portunidae</taxon>
        <taxon>Portuninae</taxon>
        <taxon>Portunus</taxon>
    </lineage>
</organism>
<proteinExistence type="predicted"/>
<keyword evidence="2" id="KW-1185">Reference proteome</keyword>
<dbReference type="EMBL" id="VSRR010000219">
    <property type="protein sequence ID" value="MPC12482.1"/>
    <property type="molecule type" value="Genomic_DNA"/>
</dbReference>
<comment type="caution">
    <text evidence="1">The sequence shown here is derived from an EMBL/GenBank/DDBJ whole genome shotgun (WGS) entry which is preliminary data.</text>
</comment>
<dbReference type="AlphaFoldDB" id="A0A5B7CRX7"/>
<dbReference type="Proteomes" id="UP000324222">
    <property type="component" value="Unassembled WGS sequence"/>
</dbReference>